<dbReference type="AlphaFoldDB" id="A0A0A7GFV2"/>
<evidence type="ECO:0000313" key="3">
    <source>
        <dbReference type="EMBL" id="AIY90970.1"/>
    </source>
</evidence>
<reference evidence="3" key="1">
    <citation type="journal article" date="2015" name="Appl. Environ. Microbiol.">
        <title>The Geoglobus acetivorans genome: Fe(III) reduction, acetate utilization, autotrophic growth, and degradation of aromatic compounds in a hyperthermophilic archaeon.</title>
        <authorList>
            <person name="Mardanov A.V."/>
            <person name="Slododkina G.B."/>
            <person name="Slobodkin A.I."/>
            <person name="Beletsky A.V."/>
            <person name="Gavrilov S.N."/>
            <person name="Kublanov I.V."/>
            <person name="Bonch-Osmolovskaya E.A."/>
            <person name="Skryabin K.G."/>
            <person name="Ravin N.V."/>
        </authorList>
    </citation>
    <scope>NUCLEOTIDE SEQUENCE [LARGE SCALE GENOMIC DNA]</scope>
    <source>
        <strain evidence="3">SBH6</strain>
    </source>
</reference>
<dbReference type="Proteomes" id="UP000030624">
    <property type="component" value="Chromosome"/>
</dbReference>
<protein>
    <recommendedName>
        <fullName evidence="2">UPF0179 protein GACE_1945</fullName>
    </recommendedName>
</protein>
<organism evidence="3">
    <name type="scientific">Geoglobus acetivorans</name>
    <dbReference type="NCBI Taxonomy" id="565033"/>
    <lineage>
        <taxon>Archaea</taxon>
        <taxon>Methanobacteriati</taxon>
        <taxon>Methanobacteriota</taxon>
        <taxon>Archaeoglobi</taxon>
        <taxon>Archaeoglobales</taxon>
        <taxon>Archaeoglobaceae</taxon>
        <taxon>Geoglobus</taxon>
    </lineage>
</organism>
<dbReference type="PANTHER" id="PTHR40699:SF1">
    <property type="entry name" value="UPF0179 PROTEIN MJ1627"/>
    <property type="match status" value="1"/>
</dbReference>
<dbReference type="RefSeq" id="WP_048093034.1">
    <property type="nucleotide sequence ID" value="NZ_CP009552.1"/>
</dbReference>
<dbReference type="EMBL" id="CP009552">
    <property type="protein sequence ID" value="AIY90970.1"/>
    <property type="molecule type" value="Genomic_DNA"/>
</dbReference>
<dbReference type="GeneID" id="24798518"/>
<evidence type="ECO:0000256" key="1">
    <source>
        <dbReference type="ARBA" id="ARBA00010824"/>
    </source>
</evidence>
<sequence length="149" mass="16193">MENEVNKIVTLCGKDWAITGIEFTFVGGSQECEQCRLKKVCLKLRIGSKYKIVGVRNGEVQPCQLHDDGVIAVEVVELPLLLAVDSKMAVEGAVIRINGNCSNVECSFFNICNPSNIGKDESLEIIGVGEAFECPKGKTMRVVEVSRSG</sequence>
<dbReference type="STRING" id="565033.GACE_1945"/>
<proteinExistence type="inferred from homology"/>
<dbReference type="HAMAP" id="MF_00498">
    <property type="entry name" value="UPF0179"/>
    <property type="match status" value="1"/>
</dbReference>
<dbReference type="HOGENOM" id="CLU_121764_0_0_2"/>
<gene>
    <name evidence="3" type="ORF">GACE_1945</name>
</gene>
<dbReference type="eggNOG" id="arCOG04477">
    <property type="taxonomic scope" value="Archaea"/>
</dbReference>
<dbReference type="KEGG" id="gac:GACE_1945"/>
<dbReference type="Pfam" id="PF03684">
    <property type="entry name" value="UPF0179"/>
    <property type="match status" value="1"/>
</dbReference>
<dbReference type="InterPro" id="IPR005369">
    <property type="entry name" value="UPF0179"/>
</dbReference>
<name>A0A0A7GFV2_GEOAI</name>
<accession>A0A0A7GFV2</accession>
<comment type="similarity">
    <text evidence="1 2">Belongs to the UPF0179 family.</text>
</comment>
<dbReference type="PANTHER" id="PTHR40699">
    <property type="entry name" value="UPF0179 PROTEIN MJ1627"/>
    <property type="match status" value="1"/>
</dbReference>
<evidence type="ECO:0000256" key="2">
    <source>
        <dbReference type="HAMAP-Rule" id="MF_00498"/>
    </source>
</evidence>